<dbReference type="Proteomes" id="UP000246073">
    <property type="component" value="Unassembled WGS sequence"/>
</dbReference>
<name>A0A2P9HBJ1_9HYPH</name>
<gene>
    <name evidence="1" type="ORF">OHAE_4246</name>
</gene>
<dbReference type="EMBL" id="OOFM01000001">
    <property type="protein sequence ID" value="SPL61454.1"/>
    <property type="molecule type" value="Genomic_DNA"/>
</dbReference>
<evidence type="ECO:0000313" key="2">
    <source>
        <dbReference type="Proteomes" id="UP000246073"/>
    </source>
</evidence>
<organism evidence="1 2">
    <name type="scientific">Ochrobactrum soli</name>
    <dbReference type="NCBI Taxonomy" id="2448455"/>
    <lineage>
        <taxon>Bacteria</taxon>
        <taxon>Pseudomonadati</taxon>
        <taxon>Pseudomonadota</taxon>
        <taxon>Alphaproteobacteria</taxon>
        <taxon>Hyphomicrobiales</taxon>
        <taxon>Brucellaceae</taxon>
        <taxon>Brucella/Ochrobactrum group</taxon>
        <taxon>Ochrobactrum</taxon>
    </lineage>
</organism>
<proteinExistence type="predicted"/>
<evidence type="ECO:0000313" key="1">
    <source>
        <dbReference type="EMBL" id="SPL61454.1"/>
    </source>
</evidence>
<protein>
    <submittedName>
        <fullName evidence="1">Uncharacterized protein</fullName>
    </submittedName>
</protein>
<dbReference type="AlphaFoldDB" id="A0A2P9HBJ1"/>
<accession>A0A2P9HBJ1</accession>
<reference evidence="2" key="1">
    <citation type="submission" date="2017-12" db="EMBL/GenBank/DDBJ databases">
        <authorList>
            <person name="Diaz M."/>
        </authorList>
    </citation>
    <scope>NUCLEOTIDE SEQUENCE [LARGE SCALE GENOMIC DNA]</scope>
    <source>
        <strain evidence="2">FI11154</strain>
    </source>
</reference>
<sequence length="82" mass="9140">MAPVEFKIDTHIHLPKCIYIVSLHIQQACQADSGKFRLNGTSQTEESSSYANFRRKLGLSGAQTGSSHVSPFEVLLDYRNLT</sequence>